<organism evidence="2 3">
    <name type="scientific">Acetonema longum DSM 6540</name>
    <dbReference type="NCBI Taxonomy" id="1009370"/>
    <lineage>
        <taxon>Bacteria</taxon>
        <taxon>Bacillati</taxon>
        <taxon>Bacillota</taxon>
        <taxon>Negativicutes</taxon>
        <taxon>Acetonemataceae</taxon>
        <taxon>Acetonema</taxon>
    </lineage>
</organism>
<keyword evidence="1" id="KW-0472">Membrane</keyword>
<reference evidence="2 3" key="1">
    <citation type="journal article" date="2011" name="EMBO J.">
        <title>Structural diversity of bacterial flagellar motors.</title>
        <authorList>
            <person name="Chen S."/>
            <person name="Beeby M."/>
            <person name="Murphy G.E."/>
            <person name="Leadbetter J.R."/>
            <person name="Hendrixson D.R."/>
            <person name="Briegel A."/>
            <person name="Li Z."/>
            <person name="Shi J."/>
            <person name="Tocheva E.I."/>
            <person name="Muller A."/>
            <person name="Dobro M.J."/>
            <person name="Jensen G.J."/>
        </authorList>
    </citation>
    <scope>NUCLEOTIDE SEQUENCE [LARGE SCALE GENOMIC DNA]</scope>
    <source>
        <strain evidence="2 3">DSM 6540</strain>
    </source>
</reference>
<dbReference type="RefSeq" id="WP_004093464.1">
    <property type="nucleotide sequence ID" value="NZ_AFGF01000040.1"/>
</dbReference>
<feature type="transmembrane region" description="Helical" evidence="1">
    <location>
        <begin position="266"/>
        <end position="288"/>
    </location>
</feature>
<dbReference type="AlphaFoldDB" id="F7NG43"/>
<dbReference type="OrthoDB" id="4424890at2"/>
<feature type="transmembrane region" description="Helical" evidence="1">
    <location>
        <begin position="32"/>
        <end position="54"/>
    </location>
</feature>
<feature type="transmembrane region" description="Helical" evidence="1">
    <location>
        <begin position="300"/>
        <end position="320"/>
    </location>
</feature>
<keyword evidence="3" id="KW-1185">Reference proteome</keyword>
<dbReference type="EMBL" id="AFGF01000040">
    <property type="protein sequence ID" value="EGO64961.1"/>
    <property type="molecule type" value="Genomic_DNA"/>
</dbReference>
<gene>
    <name evidence="2" type="ORF">ALO_05148</name>
</gene>
<feature type="transmembrane region" description="Helical" evidence="1">
    <location>
        <begin position="114"/>
        <end position="132"/>
    </location>
</feature>
<dbReference type="Proteomes" id="UP000003240">
    <property type="component" value="Unassembled WGS sequence"/>
</dbReference>
<dbReference type="eggNOG" id="COG3949">
    <property type="taxonomic scope" value="Bacteria"/>
</dbReference>
<keyword evidence="1" id="KW-1133">Transmembrane helix</keyword>
<sequence>MSRSQLLASIQIAFTYVSTVIGAGFASGQELLQFFAAYGLYGLIGLAIASYGFFRLGPYIIELGHRLQATGYHQILYYVCGPKLGAILDACTAVFLFSGLSIMLAAAATIGRDFFNLPYAAGLAVMTVALLITMMGGIRGIASVNMLLMPVMICCSVGISFYSLVHHGVEAVPLLFIEAEPLSWRFILSGLLYLSYNMVLGASILAPLGKAAPEKTVRQRGGQLGGLILTLLAFWLTAVILIHYPQVVTSEVPMLSIAQSQHWASYLLYAAVLLMAIYTTTIVNLYGAADKLAGVGRWPLNRCVLIVTAAGLAFSGLGFTALLRTIYPFFGLLSLYFTFRLMWLSYRDS</sequence>
<name>F7NG43_9FIRM</name>
<feature type="transmembrane region" description="Helical" evidence="1">
    <location>
        <begin position="326"/>
        <end position="346"/>
    </location>
</feature>
<accession>F7NG43</accession>
<feature type="transmembrane region" description="Helical" evidence="1">
    <location>
        <begin position="184"/>
        <end position="206"/>
    </location>
</feature>
<evidence type="ECO:0008006" key="4">
    <source>
        <dbReference type="Google" id="ProtNLM"/>
    </source>
</evidence>
<dbReference type="PANTHER" id="PTHR37814:SF1">
    <property type="entry name" value="MEMBRANE PROTEIN"/>
    <property type="match status" value="1"/>
</dbReference>
<feature type="transmembrane region" description="Helical" evidence="1">
    <location>
        <begin position="227"/>
        <end position="246"/>
    </location>
</feature>
<dbReference type="PANTHER" id="PTHR37814">
    <property type="entry name" value="CONSERVED MEMBRANE PROTEIN"/>
    <property type="match status" value="1"/>
</dbReference>
<evidence type="ECO:0000313" key="2">
    <source>
        <dbReference type="EMBL" id="EGO64961.1"/>
    </source>
</evidence>
<feature type="transmembrane region" description="Helical" evidence="1">
    <location>
        <begin position="144"/>
        <end position="164"/>
    </location>
</feature>
<protein>
    <recommendedName>
        <fullName evidence="4">Membrane protein YkvI</fullName>
    </recommendedName>
</protein>
<comment type="caution">
    <text evidence="2">The sequence shown here is derived from an EMBL/GenBank/DDBJ whole genome shotgun (WGS) entry which is preliminary data.</text>
</comment>
<keyword evidence="1" id="KW-0812">Transmembrane</keyword>
<evidence type="ECO:0000256" key="1">
    <source>
        <dbReference type="SAM" id="Phobius"/>
    </source>
</evidence>
<dbReference type="STRING" id="1009370.ALO_05148"/>
<dbReference type="InterPro" id="IPR038728">
    <property type="entry name" value="YkvI-like"/>
</dbReference>
<feature type="transmembrane region" description="Helical" evidence="1">
    <location>
        <begin position="75"/>
        <end position="108"/>
    </location>
</feature>
<proteinExistence type="predicted"/>
<evidence type="ECO:0000313" key="3">
    <source>
        <dbReference type="Proteomes" id="UP000003240"/>
    </source>
</evidence>